<evidence type="ECO:0000256" key="1">
    <source>
        <dbReference type="ARBA" id="ARBA00001946"/>
    </source>
</evidence>
<comment type="caution">
    <text evidence="4">The sequence shown here is derived from an EMBL/GenBank/DDBJ whole genome shotgun (WGS) entry which is preliminary data.</text>
</comment>
<dbReference type="Pfam" id="PF00702">
    <property type="entry name" value="Hydrolase"/>
    <property type="match status" value="1"/>
</dbReference>
<evidence type="ECO:0000313" key="4">
    <source>
        <dbReference type="EMBL" id="OLR91891.1"/>
    </source>
</evidence>
<dbReference type="InterPro" id="IPR023214">
    <property type="entry name" value="HAD_sf"/>
</dbReference>
<comment type="cofactor">
    <cofactor evidence="1">
        <name>Mg(2+)</name>
        <dbReference type="ChEBI" id="CHEBI:18420"/>
    </cofactor>
</comment>
<dbReference type="InterPro" id="IPR006439">
    <property type="entry name" value="HAD-SF_hydro_IA"/>
</dbReference>
<dbReference type="RefSeq" id="WP_075976296.1">
    <property type="nucleotide sequence ID" value="NZ_MKQR01000018.1"/>
</dbReference>
<dbReference type="SFLD" id="SFLDG01129">
    <property type="entry name" value="C1.5:_HAD__Beta-PGM__Phosphata"/>
    <property type="match status" value="1"/>
</dbReference>
<evidence type="ECO:0008006" key="6">
    <source>
        <dbReference type="Google" id="ProtNLM"/>
    </source>
</evidence>
<dbReference type="InterPro" id="IPR036412">
    <property type="entry name" value="HAD-like_sf"/>
</dbReference>
<dbReference type="InterPro" id="IPR051400">
    <property type="entry name" value="HAD-like_hydrolase"/>
</dbReference>
<dbReference type="PANTHER" id="PTHR46470">
    <property type="entry name" value="N-ACYLNEURAMINATE-9-PHOSPHATASE"/>
    <property type="match status" value="1"/>
</dbReference>
<dbReference type="OrthoDB" id="3680851at2"/>
<accession>A0A1Q9LIL5</accession>
<dbReference type="GO" id="GO:0016787">
    <property type="term" value="F:hydrolase activity"/>
    <property type="evidence" value="ECO:0007669"/>
    <property type="project" value="UniProtKB-KW"/>
</dbReference>
<dbReference type="NCBIfam" id="TIGR01549">
    <property type="entry name" value="HAD-SF-IA-v1"/>
    <property type="match status" value="1"/>
</dbReference>
<dbReference type="EMBL" id="MKQR01000018">
    <property type="protein sequence ID" value="OLR91891.1"/>
    <property type="molecule type" value="Genomic_DNA"/>
</dbReference>
<evidence type="ECO:0000256" key="2">
    <source>
        <dbReference type="ARBA" id="ARBA00022801"/>
    </source>
</evidence>
<dbReference type="PRINTS" id="PR00413">
    <property type="entry name" value="HADHALOGNASE"/>
</dbReference>
<organism evidence="4 5">
    <name type="scientific">Actinokineospora bangkokensis</name>
    <dbReference type="NCBI Taxonomy" id="1193682"/>
    <lineage>
        <taxon>Bacteria</taxon>
        <taxon>Bacillati</taxon>
        <taxon>Actinomycetota</taxon>
        <taxon>Actinomycetes</taxon>
        <taxon>Pseudonocardiales</taxon>
        <taxon>Pseudonocardiaceae</taxon>
        <taxon>Actinokineospora</taxon>
    </lineage>
</organism>
<dbReference type="GO" id="GO:0044281">
    <property type="term" value="P:small molecule metabolic process"/>
    <property type="evidence" value="ECO:0007669"/>
    <property type="project" value="UniProtKB-ARBA"/>
</dbReference>
<keyword evidence="3" id="KW-0460">Magnesium</keyword>
<evidence type="ECO:0000313" key="5">
    <source>
        <dbReference type="Proteomes" id="UP000186040"/>
    </source>
</evidence>
<dbReference type="STRING" id="1193682.BJP25_23970"/>
<protein>
    <recommendedName>
        <fullName evidence="6">HAD family hydrolase</fullName>
    </recommendedName>
</protein>
<keyword evidence="2" id="KW-0378">Hydrolase</keyword>
<proteinExistence type="predicted"/>
<name>A0A1Q9LIL5_9PSEU</name>
<gene>
    <name evidence="4" type="ORF">BJP25_23970</name>
</gene>
<dbReference type="SUPFAM" id="SSF56784">
    <property type="entry name" value="HAD-like"/>
    <property type="match status" value="1"/>
</dbReference>
<dbReference type="AlphaFoldDB" id="A0A1Q9LIL5"/>
<sequence>MRPFAVFDLDDTLVDSTAAADRWLVQLVDSRGLGPDALEFLRAEAASPATPQVSFTNIITKFGFTESWRDLRDAFAEGVPRLARPLDGVLSGLRDLRERGWRQALLTNGTAVDQLPKLGGGLLDLFDVVCYAEDEVAPKPDPAVFRLVAERAGADLDGAWMVGDSLENDVAGGAAVGMRTLWISHGARVPEVGPRPDVVVATPAEAFAVLAAGAGRGGHEQGH</sequence>
<keyword evidence="5" id="KW-1185">Reference proteome</keyword>
<evidence type="ECO:0000256" key="3">
    <source>
        <dbReference type="ARBA" id="ARBA00022842"/>
    </source>
</evidence>
<reference evidence="4 5" key="1">
    <citation type="submission" date="2016-10" db="EMBL/GenBank/DDBJ databases">
        <title>The Draft Genome Sequence of Actinokineospora bangkokensis 44EHWT reveals the biosynthetic pathway of antifungal compounds Thailandins with unusual extender unit butylmalonyl-CoA.</title>
        <authorList>
            <person name="Greule A."/>
            <person name="Intra B."/>
            <person name="Flemming S."/>
            <person name="Rommel M.G."/>
            <person name="Panbangred W."/>
            <person name="Bechthold A."/>
        </authorList>
    </citation>
    <scope>NUCLEOTIDE SEQUENCE [LARGE SCALE GENOMIC DNA]</scope>
    <source>
        <strain evidence="4 5">44EHW</strain>
    </source>
</reference>
<dbReference type="Proteomes" id="UP000186040">
    <property type="component" value="Unassembled WGS sequence"/>
</dbReference>
<dbReference type="SFLD" id="SFLDS00003">
    <property type="entry name" value="Haloacid_Dehalogenase"/>
    <property type="match status" value="1"/>
</dbReference>
<dbReference type="Gene3D" id="3.40.50.1000">
    <property type="entry name" value="HAD superfamily/HAD-like"/>
    <property type="match status" value="1"/>
</dbReference>
<dbReference type="NCBIfam" id="TIGR01509">
    <property type="entry name" value="HAD-SF-IA-v3"/>
    <property type="match status" value="1"/>
</dbReference>